<keyword evidence="4 6" id="KW-0520">NAD</keyword>
<evidence type="ECO:0000256" key="3">
    <source>
        <dbReference type="ARBA" id="ARBA00023002"/>
    </source>
</evidence>
<evidence type="ECO:0000256" key="6">
    <source>
        <dbReference type="HAMAP-Rule" id="MF_01216"/>
    </source>
</evidence>
<name>A0A8J8B8S4_9RHOB</name>
<dbReference type="GO" id="GO:0016652">
    <property type="term" value="F:oxidoreductase activity, acting on NAD(P)H as acceptor"/>
    <property type="evidence" value="ECO:0007669"/>
    <property type="project" value="UniProtKB-UniRule"/>
</dbReference>
<keyword evidence="2 6" id="KW-0288">FMN</keyword>
<comment type="caution">
    <text evidence="6">Lacks conserved residue(s) required for the propagation of feature annotation.</text>
</comment>
<dbReference type="InterPro" id="IPR050104">
    <property type="entry name" value="FMN-dep_NADH:Q_OxRdtase_AzoR1"/>
</dbReference>
<feature type="domain" description="Flavodoxin-like fold" evidence="7">
    <location>
        <begin position="4"/>
        <end position="190"/>
    </location>
</feature>
<protein>
    <recommendedName>
        <fullName evidence="6">FMN dependent NADH:quinone oxidoreductase</fullName>
        <ecNumber evidence="6">1.6.5.-</ecNumber>
    </recommendedName>
    <alternativeName>
        <fullName evidence="6">Azo-dye reductase</fullName>
    </alternativeName>
    <alternativeName>
        <fullName evidence="6">FMN-dependent NADH-azo compound oxidoreductase</fullName>
    </alternativeName>
    <alternativeName>
        <fullName evidence="6">FMN-dependent NADH-azoreductase</fullName>
        <ecNumber evidence="6">1.7.1.17</ecNumber>
    </alternativeName>
</protein>
<comment type="function">
    <text evidence="6">Also exhibits azoreductase activity. Catalyzes the reductive cleavage of the azo bond in aromatic azo compounds to the corresponding amines.</text>
</comment>
<keyword evidence="1 6" id="KW-0285">Flavoprotein</keyword>
<dbReference type="GO" id="GO:0009055">
    <property type="term" value="F:electron transfer activity"/>
    <property type="evidence" value="ECO:0007669"/>
    <property type="project" value="UniProtKB-UniRule"/>
</dbReference>
<organism evidence="8 9">
    <name type="scientific">Thetidibacter halocola</name>
    <dbReference type="NCBI Taxonomy" id="2827239"/>
    <lineage>
        <taxon>Bacteria</taxon>
        <taxon>Pseudomonadati</taxon>
        <taxon>Pseudomonadota</taxon>
        <taxon>Alphaproteobacteria</taxon>
        <taxon>Rhodobacterales</taxon>
        <taxon>Roseobacteraceae</taxon>
        <taxon>Thetidibacter</taxon>
    </lineage>
</organism>
<dbReference type="PANTHER" id="PTHR43741:SF2">
    <property type="entry name" value="FMN-DEPENDENT NADH:QUINONE OXIDOREDUCTASE"/>
    <property type="match status" value="1"/>
</dbReference>
<evidence type="ECO:0000256" key="2">
    <source>
        <dbReference type="ARBA" id="ARBA00022643"/>
    </source>
</evidence>
<evidence type="ECO:0000256" key="4">
    <source>
        <dbReference type="ARBA" id="ARBA00023027"/>
    </source>
</evidence>
<evidence type="ECO:0000313" key="8">
    <source>
        <dbReference type="EMBL" id="MBS0125807.1"/>
    </source>
</evidence>
<dbReference type="AlphaFoldDB" id="A0A8J8B8S4"/>
<comment type="catalytic activity">
    <reaction evidence="6">
        <text>2 a quinone + NADH + H(+) = 2 a 1,4-benzosemiquinone + NAD(+)</text>
        <dbReference type="Rhea" id="RHEA:65952"/>
        <dbReference type="ChEBI" id="CHEBI:15378"/>
        <dbReference type="ChEBI" id="CHEBI:57540"/>
        <dbReference type="ChEBI" id="CHEBI:57945"/>
        <dbReference type="ChEBI" id="CHEBI:132124"/>
        <dbReference type="ChEBI" id="CHEBI:134225"/>
    </reaction>
</comment>
<dbReference type="InterPro" id="IPR029039">
    <property type="entry name" value="Flavoprotein-like_sf"/>
</dbReference>
<comment type="subunit">
    <text evidence="6">Homodimer.</text>
</comment>
<proteinExistence type="inferred from homology"/>
<dbReference type="SUPFAM" id="SSF52218">
    <property type="entry name" value="Flavoproteins"/>
    <property type="match status" value="1"/>
</dbReference>
<dbReference type="GO" id="GO:0016655">
    <property type="term" value="F:oxidoreductase activity, acting on NAD(P)H, quinone or similar compound as acceptor"/>
    <property type="evidence" value="ECO:0007669"/>
    <property type="project" value="InterPro"/>
</dbReference>
<dbReference type="InterPro" id="IPR023048">
    <property type="entry name" value="NADH:quinone_OxRdtase_FMN_depd"/>
</dbReference>
<evidence type="ECO:0000259" key="7">
    <source>
        <dbReference type="Pfam" id="PF02525"/>
    </source>
</evidence>
<dbReference type="EC" id="1.7.1.17" evidence="6"/>
<keyword evidence="3 6" id="KW-0560">Oxidoreductase</keyword>
<reference evidence="8" key="1">
    <citation type="submission" date="2021-04" db="EMBL/GenBank/DDBJ databases">
        <authorList>
            <person name="Yoon J."/>
        </authorList>
    </citation>
    <scope>NUCLEOTIDE SEQUENCE</scope>
    <source>
        <strain evidence="8">KMU-90</strain>
    </source>
</reference>
<sequence length="193" mass="20713">MTRTLLRIDASARTDGSVSRELADRVVNRLAPTQVIRRDLADSLPQIDAAWIGANFTAAEARTEDQRAALALSDTLIAEIEAADTLLIALPIYNFGVPTALKTWVDHVARAGVTFRYSEDGPEGLLRGKRAIVVVASGGTEVGGPIDFATPWLRHVLGFIGITDVQVVTADRLAIDPDASRAKAEEQIEKLAA</sequence>
<evidence type="ECO:0000313" key="9">
    <source>
        <dbReference type="Proteomes" id="UP000681356"/>
    </source>
</evidence>
<feature type="binding site" evidence="6">
    <location>
        <position position="11"/>
    </location>
    <ligand>
        <name>FMN</name>
        <dbReference type="ChEBI" id="CHEBI:58210"/>
    </ligand>
</feature>
<dbReference type="PANTHER" id="PTHR43741">
    <property type="entry name" value="FMN-DEPENDENT NADH-AZOREDUCTASE 1"/>
    <property type="match status" value="1"/>
</dbReference>
<evidence type="ECO:0000256" key="1">
    <source>
        <dbReference type="ARBA" id="ARBA00022630"/>
    </source>
</evidence>
<accession>A0A8J8B8S4</accession>
<comment type="similarity">
    <text evidence="6">Belongs to the azoreductase type 1 family.</text>
</comment>
<dbReference type="EC" id="1.6.5.-" evidence="6"/>
<dbReference type="EMBL" id="JAGTUU010000007">
    <property type="protein sequence ID" value="MBS0125807.1"/>
    <property type="molecule type" value="Genomic_DNA"/>
</dbReference>
<comment type="caution">
    <text evidence="8">The sequence shown here is derived from an EMBL/GenBank/DDBJ whole genome shotgun (WGS) entry which is preliminary data.</text>
</comment>
<dbReference type="Proteomes" id="UP000681356">
    <property type="component" value="Unassembled WGS sequence"/>
</dbReference>
<gene>
    <name evidence="6" type="primary">azoR</name>
    <name evidence="8" type="ORF">KB874_17120</name>
</gene>
<comment type="function">
    <text evidence="6">Quinone reductase that provides resistance to thiol-specific stress caused by electrophilic quinones.</text>
</comment>
<comment type="cofactor">
    <cofactor evidence="6">
        <name>FMN</name>
        <dbReference type="ChEBI" id="CHEBI:58210"/>
    </cofactor>
    <text evidence="6">Binds 1 FMN per subunit.</text>
</comment>
<dbReference type="InterPro" id="IPR003680">
    <property type="entry name" value="Flavodoxin_fold"/>
</dbReference>
<feature type="binding site" evidence="6">
    <location>
        <begin position="17"/>
        <end position="19"/>
    </location>
    <ligand>
        <name>FMN</name>
        <dbReference type="ChEBI" id="CHEBI:58210"/>
    </ligand>
</feature>
<dbReference type="RefSeq" id="WP_212537774.1">
    <property type="nucleotide sequence ID" value="NZ_JAGTUU010000007.1"/>
</dbReference>
<dbReference type="Gene3D" id="3.40.50.360">
    <property type="match status" value="1"/>
</dbReference>
<comment type="catalytic activity">
    <reaction evidence="5">
        <text>N,N-dimethyl-1,4-phenylenediamine + anthranilate + 2 NAD(+) = 2-(4-dimethylaminophenyl)diazenylbenzoate + 2 NADH + 2 H(+)</text>
        <dbReference type="Rhea" id="RHEA:55872"/>
        <dbReference type="ChEBI" id="CHEBI:15378"/>
        <dbReference type="ChEBI" id="CHEBI:15783"/>
        <dbReference type="ChEBI" id="CHEBI:16567"/>
        <dbReference type="ChEBI" id="CHEBI:57540"/>
        <dbReference type="ChEBI" id="CHEBI:57945"/>
        <dbReference type="ChEBI" id="CHEBI:71579"/>
        <dbReference type="EC" id="1.7.1.17"/>
    </reaction>
    <physiologicalReaction direction="right-to-left" evidence="5">
        <dbReference type="Rhea" id="RHEA:55874"/>
    </physiologicalReaction>
</comment>
<keyword evidence="9" id="KW-1185">Reference proteome</keyword>
<dbReference type="Pfam" id="PF02525">
    <property type="entry name" value="Flavodoxin_2"/>
    <property type="match status" value="1"/>
</dbReference>
<evidence type="ECO:0000256" key="5">
    <source>
        <dbReference type="ARBA" id="ARBA00048542"/>
    </source>
</evidence>
<dbReference type="GO" id="GO:0010181">
    <property type="term" value="F:FMN binding"/>
    <property type="evidence" value="ECO:0007669"/>
    <property type="project" value="UniProtKB-UniRule"/>
</dbReference>
<dbReference type="HAMAP" id="MF_01216">
    <property type="entry name" value="Azoreductase_type1"/>
    <property type="match status" value="1"/>
</dbReference>